<reference evidence="1" key="1">
    <citation type="submission" date="2018-04" db="EMBL/GenBank/DDBJ databases">
        <title>Whole genome sequencing of Hypsizygus marmoreus.</title>
        <authorList>
            <person name="Choi I.-G."/>
            <person name="Min B."/>
            <person name="Kim J.-G."/>
            <person name="Kim S."/>
            <person name="Oh Y.-L."/>
            <person name="Kong W.-S."/>
            <person name="Park H."/>
            <person name="Jeong J."/>
            <person name="Song E.-S."/>
        </authorList>
    </citation>
    <scope>NUCLEOTIDE SEQUENCE [LARGE SCALE GENOMIC DNA]</scope>
    <source>
        <strain evidence="1">51987-8</strain>
    </source>
</reference>
<accession>A0A369JYK7</accession>
<comment type="caution">
    <text evidence="1">The sequence shown here is derived from an EMBL/GenBank/DDBJ whole genome shotgun (WGS) entry which is preliminary data.</text>
</comment>
<evidence type="ECO:0000313" key="1">
    <source>
        <dbReference type="EMBL" id="RDB26828.1"/>
    </source>
</evidence>
<evidence type="ECO:0000313" key="2">
    <source>
        <dbReference type="Proteomes" id="UP000076154"/>
    </source>
</evidence>
<organism evidence="1 2">
    <name type="scientific">Hypsizygus marmoreus</name>
    <name type="common">White beech mushroom</name>
    <name type="synonym">Agaricus marmoreus</name>
    <dbReference type="NCBI Taxonomy" id="39966"/>
    <lineage>
        <taxon>Eukaryota</taxon>
        <taxon>Fungi</taxon>
        <taxon>Dikarya</taxon>
        <taxon>Basidiomycota</taxon>
        <taxon>Agaricomycotina</taxon>
        <taxon>Agaricomycetes</taxon>
        <taxon>Agaricomycetidae</taxon>
        <taxon>Agaricales</taxon>
        <taxon>Tricholomatineae</taxon>
        <taxon>Lyophyllaceae</taxon>
        <taxon>Hypsizygus</taxon>
    </lineage>
</organism>
<proteinExistence type="predicted"/>
<name>A0A369JYK7_HYPMA</name>
<dbReference type="EMBL" id="LUEZ02000023">
    <property type="protein sequence ID" value="RDB26828.1"/>
    <property type="molecule type" value="Genomic_DNA"/>
</dbReference>
<protein>
    <submittedName>
        <fullName evidence="1">Uncharacterized protein</fullName>
    </submittedName>
</protein>
<sequence>MLAVPHAVALPAAQLNSDDDTAHSRSLSAALTSSEADNPLYATRQSQCPSPVPSDFARAPCLKLLQARFLYDIIVTASSTCELYLGLHTGAGMELGMS</sequence>
<dbReference type="AlphaFoldDB" id="A0A369JYK7"/>
<dbReference type="InParanoid" id="A0A369JYK7"/>
<dbReference type="Proteomes" id="UP000076154">
    <property type="component" value="Unassembled WGS sequence"/>
</dbReference>
<keyword evidence="2" id="KW-1185">Reference proteome</keyword>
<gene>
    <name evidence="1" type="ORF">Hypma_005349</name>
</gene>